<protein>
    <submittedName>
        <fullName evidence="1">Uncharacterized protein</fullName>
    </submittedName>
</protein>
<sequence>MSFAVQCAETIQETIGAHYTLKFTQKENENSVSKNICADSQQIVIKALIMILALCRPGKGGVAQLPGERLS</sequence>
<proteinExistence type="predicted"/>
<dbReference type="RefSeq" id="WP_012132578.1">
    <property type="nucleotide sequence ID" value="NZ_BRQF01000006.1"/>
</dbReference>
<evidence type="ECO:0000313" key="2">
    <source>
        <dbReference type="Proteomes" id="UP000282299"/>
    </source>
</evidence>
<evidence type="ECO:0000313" key="1">
    <source>
        <dbReference type="EMBL" id="RSC18471.1"/>
    </source>
</evidence>
<gene>
    <name evidence="1" type="ORF">EGS84_16770</name>
</gene>
<name>A0AAQ0V9E5_CITKO</name>
<reference evidence="2" key="1">
    <citation type="submission" date="2018-10" db="EMBL/GenBank/DDBJ databases">
        <title>FDA dAtabase for Regulatory Grade micrObial Sequences (FDA-ARGOS): Supporting development and validation of Infectious Disease Dx tests.</title>
        <authorList>
            <person name="Goldberg B."/>
            <person name="Campos J."/>
            <person name="Tallon L."/>
            <person name="Sadzewicz L."/>
            <person name="Zhao X."/>
            <person name="Vavikolanu K."/>
            <person name="Mehta A."/>
            <person name="Aluvathingal J."/>
            <person name="Nadendla S."/>
            <person name="Geyer C."/>
            <person name="Nandy P."/>
            <person name="Yan Y."/>
            <person name="Sichtig H."/>
        </authorList>
    </citation>
    <scope>NUCLEOTIDE SEQUENCE [LARGE SCALE GENOMIC DNA]</scope>
    <source>
        <strain evidence="2">FDAARGOS_526</strain>
    </source>
</reference>
<dbReference type="EMBL" id="RKIT01000002">
    <property type="protein sequence ID" value="RSC18471.1"/>
    <property type="molecule type" value="Genomic_DNA"/>
</dbReference>
<dbReference type="Proteomes" id="UP000282299">
    <property type="component" value="Unassembled WGS sequence"/>
</dbReference>
<organism evidence="1 2">
    <name type="scientific">Citrobacter koseri</name>
    <name type="common">Citrobacter diversus</name>
    <dbReference type="NCBI Taxonomy" id="545"/>
    <lineage>
        <taxon>Bacteria</taxon>
        <taxon>Pseudomonadati</taxon>
        <taxon>Pseudomonadota</taxon>
        <taxon>Gammaproteobacteria</taxon>
        <taxon>Enterobacterales</taxon>
        <taxon>Enterobacteriaceae</taxon>
        <taxon>Citrobacter</taxon>
    </lineage>
</organism>
<comment type="caution">
    <text evidence="1">The sequence shown here is derived from an EMBL/GenBank/DDBJ whole genome shotgun (WGS) entry which is preliminary data.</text>
</comment>
<accession>A0AAQ0V9E5</accession>
<dbReference type="AlphaFoldDB" id="A0AAQ0V9E5"/>